<evidence type="ECO:0000256" key="1">
    <source>
        <dbReference type="SAM" id="Phobius"/>
    </source>
</evidence>
<keyword evidence="1" id="KW-0472">Membrane</keyword>
<reference evidence="2 3" key="1">
    <citation type="submission" date="2015-04" db="EMBL/GenBank/DDBJ databases">
        <authorList>
            <person name="Syromyatnikov M.Y."/>
            <person name="Popov V.N."/>
        </authorList>
    </citation>
    <scope>NUCLEOTIDE SEQUENCE [LARGE SCALE GENOMIC DNA]</scope>
</reference>
<dbReference type="EMBL" id="CVRI01000006">
    <property type="protein sequence ID" value="CRK87947.1"/>
    <property type="molecule type" value="Genomic_DNA"/>
</dbReference>
<protein>
    <submittedName>
        <fullName evidence="2">CLUMA_CG001733, isoform A</fullName>
    </submittedName>
</protein>
<name>A0A1J1HJ56_9DIPT</name>
<keyword evidence="3" id="KW-1185">Reference proteome</keyword>
<feature type="transmembrane region" description="Helical" evidence="1">
    <location>
        <begin position="52"/>
        <end position="71"/>
    </location>
</feature>
<organism evidence="2 3">
    <name type="scientific">Clunio marinus</name>
    <dbReference type="NCBI Taxonomy" id="568069"/>
    <lineage>
        <taxon>Eukaryota</taxon>
        <taxon>Metazoa</taxon>
        <taxon>Ecdysozoa</taxon>
        <taxon>Arthropoda</taxon>
        <taxon>Hexapoda</taxon>
        <taxon>Insecta</taxon>
        <taxon>Pterygota</taxon>
        <taxon>Neoptera</taxon>
        <taxon>Endopterygota</taxon>
        <taxon>Diptera</taxon>
        <taxon>Nematocera</taxon>
        <taxon>Chironomoidea</taxon>
        <taxon>Chironomidae</taxon>
        <taxon>Clunio</taxon>
    </lineage>
</organism>
<sequence>MPSSRLSNYPNFLSLTKGVNLNFTSLENTLSLTGFIGLILGRKIVRLQKKVIARVSVCLEFILVMGLFYHASAFLNYN</sequence>
<dbReference type="AlphaFoldDB" id="A0A1J1HJ56"/>
<proteinExistence type="predicted"/>
<evidence type="ECO:0000313" key="2">
    <source>
        <dbReference type="EMBL" id="CRK87947.1"/>
    </source>
</evidence>
<gene>
    <name evidence="2" type="ORF">CLUMA_CG001733</name>
</gene>
<dbReference type="Proteomes" id="UP000183832">
    <property type="component" value="Unassembled WGS sequence"/>
</dbReference>
<keyword evidence="1" id="KW-0812">Transmembrane</keyword>
<accession>A0A1J1HJ56</accession>
<keyword evidence="1" id="KW-1133">Transmembrane helix</keyword>
<evidence type="ECO:0000313" key="3">
    <source>
        <dbReference type="Proteomes" id="UP000183832"/>
    </source>
</evidence>